<dbReference type="Proteomes" id="UP000694555">
    <property type="component" value="Unplaced"/>
</dbReference>
<reference evidence="2" key="1">
    <citation type="submission" date="2025-08" db="UniProtKB">
        <authorList>
            <consortium name="Ensembl"/>
        </authorList>
    </citation>
    <scope>IDENTIFICATION</scope>
</reference>
<feature type="region of interest" description="Disordered" evidence="1">
    <location>
        <begin position="28"/>
        <end position="60"/>
    </location>
</feature>
<keyword evidence="3" id="KW-1185">Reference proteome</keyword>
<dbReference type="AlphaFoldDB" id="A0A8C0B650"/>
<protein>
    <submittedName>
        <fullName evidence="2">Uncharacterized protein</fullName>
    </submittedName>
</protein>
<feature type="compositionally biased region" description="Polar residues" evidence="1">
    <location>
        <begin position="51"/>
        <end position="60"/>
    </location>
</feature>
<organism evidence="2 3">
    <name type="scientific">Buteo japonicus</name>
    <dbReference type="NCBI Taxonomy" id="224669"/>
    <lineage>
        <taxon>Eukaryota</taxon>
        <taxon>Metazoa</taxon>
        <taxon>Chordata</taxon>
        <taxon>Craniata</taxon>
        <taxon>Vertebrata</taxon>
        <taxon>Euteleostomi</taxon>
        <taxon>Archelosauria</taxon>
        <taxon>Archosauria</taxon>
        <taxon>Dinosauria</taxon>
        <taxon>Saurischia</taxon>
        <taxon>Theropoda</taxon>
        <taxon>Coelurosauria</taxon>
        <taxon>Aves</taxon>
        <taxon>Neognathae</taxon>
        <taxon>Neoaves</taxon>
        <taxon>Telluraves</taxon>
        <taxon>Accipitrimorphae</taxon>
        <taxon>Accipitriformes</taxon>
        <taxon>Accipitridae</taxon>
        <taxon>Accipitrinae</taxon>
        <taxon>Buteo</taxon>
    </lineage>
</organism>
<evidence type="ECO:0000313" key="3">
    <source>
        <dbReference type="Proteomes" id="UP000694555"/>
    </source>
</evidence>
<sequence length="60" mass="6596">VKVCVDQICPHLPLSMYSELAYFKNSPSNMSMSNQPGTPRDDGEMGGNFLNPFQSESVSI</sequence>
<dbReference type="Ensembl" id="ENSBJAT00000012507.1">
    <property type="protein sequence ID" value="ENSBJAP00000012167.1"/>
    <property type="gene ID" value="ENSBJAG00000008203.1"/>
</dbReference>
<reference evidence="2" key="2">
    <citation type="submission" date="2025-09" db="UniProtKB">
        <authorList>
            <consortium name="Ensembl"/>
        </authorList>
    </citation>
    <scope>IDENTIFICATION</scope>
</reference>
<proteinExistence type="predicted"/>
<evidence type="ECO:0000313" key="2">
    <source>
        <dbReference type="Ensembl" id="ENSBJAP00000012167.1"/>
    </source>
</evidence>
<evidence type="ECO:0000256" key="1">
    <source>
        <dbReference type="SAM" id="MobiDB-lite"/>
    </source>
</evidence>
<name>A0A8C0B650_9AVES</name>
<accession>A0A8C0B650</accession>